<name>A6HRF3_RAT</name>
<sequence length="81" mass="9856">MYKESPYPMRRIETPDRIKPTLRLIKQAFTDNYVLLLFILWGLCVIQNKYQMPICFIHFKEKKKLQVPLRIELLLIKHNPQ</sequence>
<protein>
    <submittedName>
        <fullName evidence="1">RCG59886</fullName>
    </submittedName>
</protein>
<evidence type="ECO:0000313" key="1">
    <source>
        <dbReference type="EMBL" id="EDM16270.1"/>
    </source>
</evidence>
<dbReference type="Proteomes" id="UP000234681">
    <property type="component" value="Chromosome 7"/>
</dbReference>
<proteinExistence type="predicted"/>
<organism evidence="1 2">
    <name type="scientific">Rattus norvegicus</name>
    <name type="common">Rat</name>
    <dbReference type="NCBI Taxonomy" id="10116"/>
    <lineage>
        <taxon>Eukaryota</taxon>
        <taxon>Metazoa</taxon>
        <taxon>Chordata</taxon>
        <taxon>Craniata</taxon>
        <taxon>Vertebrata</taxon>
        <taxon>Euteleostomi</taxon>
        <taxon>Mammalia</taxon>
        <taxon>Eutheria</taxon>
        <taxon>Euarchontoglires</taxon>
        <taxon>Glires</taxon>
        <taxon>Rodentia</taxon>
        <taxon>Myomorpha</taxon>
        <taxon>Muroidea</taxon>
        <taxon>Muridae</taxon>
        <taxon>Murinae</taxon>
        <taxon>Rattus</taxon>
    </lineage>
</organism>
<accession>A6HRF3</accession>
<evidence type="ECO:0000313" key="2">
    <source>
        <dbReference type="Proteomes" id="UP000234681"/>
    </source>
</evidence>
<gene>
    <name evidence="1" type="ORF">rCG_59886</name>
</gene>
<reference evidence="1 2" key="1">
    <citation type="submission" date="2005-09" db="EMBL/GenBank/DDBJ databases">
        <authorList>
            <person name="Mural R.J."/>
            <person name="Li P.W."/>
            <person name="Adams M.D."/>
            <person name="Amanatides P.G."/>
            <person name="Baden-Tillson H."/>
            <person name="Barnstead M."/>
            <person name="Chin S.H."/>
            <person name="Dew I."/>
            <person name="Evans C.A."/>
            <person name="Ferriera S."/>
            <person name="Flanigan M."/>
            <person name="Fosler C."/>
            <person name="Glodek A."/>
            <person name="Gu Z."/>
            <person name="Holt R.A."/>
            <person name="Jennings D."/>
            <person name="Kraft C.L."/>
            <person name="Lu F."/>
            <person name="Nguyen T."/>
            <person name="Nusskern D.R."/>
            <person name="Pfannkoch C.M."/>
            <person name="Sitter C."/>
            <person name="Sutton G.G."/>
            <person name="Venter J.C."/>
            <person name="Wang Z."/>
            <person name="Woodage T."/>
            <person name="Zheng X.H."/>
            <person name="Zhong F."/>
        </authorList>
    </citation>
    <scope>NUCLEOTIDE SEQUENCE [LARGE SCALE GENOMIC DNA]</scope>
    <source>
        <strain>BN</strain>
        <strain evidence="2">Sprague-Dawley</strain>
    </source>
</reference>
<dbReference type="AlphaFoldDB" id="A6HRF3"/>
<dbReference type="EMBL" id="CH473950">
    <property type="protein sequence ID" value="EDM16270.1"/>
    <property type="molecule type" value="Genomic_DNA"/>
</dbReference>